<dbReference type="EMBL" id="CP032342">
    <property type="protein sequence ID" value="QCO12838.1"/>
    <property type="molecule type" value="Genomic_DNA"/>
</dbReference>
<sequence length="59" mass="6819">MAKPRTMYGRKMVSLPEVMCREVDEYRFAHRFRNESDALRSLIEAGLRFMKAGADHATA</sequence>
<organism evidence="2 3">
    <name type="scientific">Azospirillum brasilense</name>
    <dbReference type="NCBI Taxonomy" id="192"/>
    <lineage>
        <taxon>Bacteria</taxon>
        <taxon>Pseudomonadati</taxon>
        <taxon>Pseudomonadota</taxon>
        <taxon>Alphaproteobacteria</taxon>
        <taxon>Rhodospirillales</taxon>
        <taxon>Azospirillaceae</taxon>
        <taxon>Azospirillum</taxon>
    </lineage>
</organism>
<dbReference type="Proteomes" id="UP001277471">
    <property type="component" value="Unassembled WGS sequence"/>
</dbReference>
<gene>
    <name evidence="2" type="ORF">D3868_27915</name>
    <name evidence="1" type="ORF">SIM66_00755</name>
</gene>
<reference evidence="2 3" key="1">
    <citation type="submission" date="2018-09" db="EMBL/GenBank/DDBJ databases">
        <title>Whole genome based analysis of evolution and adaptive divergence in Indian and Brazilian strains of Azospirillum brasilense.</title>
        <authorList>
            <person name="Singh C."/>
            <person name="Tripathi A.K."/>
        </authorList>
    </citation>
    <scope>NUCLEOTIDE SEQUENCE [LARGE SCALE GENOMIC DNA]</scope>
    <source>
        <strain evidence="2 3">MTCC4038</strain>
        <plasmid evidence="2 3">p3</plasmid>
    </source>
</reference>
<dbReference type="GeneID" id="56447859"/>
<dbReference type="EMBL" id="JAWXYC010000001">
    <property type="protein sequence ID" value="MDX5949739.1"/>
    <property type="molecule type" value="Genomic_DNA"/>
</dbReference>
<protein>
    <submittedName>
        <fullName evidence="2">Uncharacterized protein</fullName>
    </submittedName>
</protein>
<accession>A0A4D8QPN1</accession>
<evidence type="ECO:0000313" key="2">
    <source>
        <dbReference type="EMBL" id="QCO12838.1"/>
    </source>
</evidence>
<evidence type="ECO:0000313" key="4">
    <source>
        <dbReference type="Proteomes" id="UP001277471"/>
    </source>
</evidence>
<geneLocation type="plasmid" evidence="2 3">
    <name>p3</name>
</geneLocation>
<proteinExistence type="predicted"/>
<name>A0A4D8QPN1_AZOBR</name>
<evidence type="ECO:0000313" key="1">
    <source>
        <dbReference type="EMBL" id="MDX5949739.1"/>
    </source>
</evidence>
<reference evidence="1 4" key="2">
    <citation type="submission" date="2023-11" db="EMBL/GenBank/DDBJ databases">
        <title>MicrobeMod: A computational toolkit for identifying prokaryotic methylation and restriction-modification with nanopore sequencing.</title>
        <authorList>
            <person name="Crits-Christoph A."/>
            <person name="Kang S.C."/>
            <person name="Lee H."/>
            <person name="Ostrov N."/>
        </authorList>
    </citation>
    <scope>NUCLEOTIDE SEQUENCE [LARGE SCALE GENOMIC DNA]</scope>
    <source>
        <strain evidence="1 4">ATCC 29145</strain>
    </source>
</reference>
<evidence type="ECO:0000313" key="3">
    <source>
        <dbReference type="Proteomes" id="UP000298774"/>
    </source>
</evidence>
<keyword evidence="4" id="KW-1185">Reference proteome</keyword>
<dbReference type="RefSeq" id="WP_035681349.1">
    <property type="nucleotide sequence ID" value="NZ_CP032342.1"/>
</dbReference>
<dbReference type="Proteomes" id="UP000298774">
    <property type="component" value="Plasmid p3"/>
</dbReference>
<keyword evidence="2" id="KW-0614">Plasmid</keyword>
<dbReference type="AlphaFoldDB" id="A0A4D8QPN1"/>